<organism evidence="2 3">
    <name type="scientific">Lapidilactobacillus concavus DSM 17758</name>
    <dbReference type="NCBI Taxonomy" id="1423735"/>
    <lineage>
        <taxon>Bacteria</taxon>
        <taxon>Bacillati</taxon>
        <taxon>Bacillota</taxon>
        <taxon>Bacilli</taxon>
        <taxon>Lactobacillales</taxon>
        <taxon>Lactobacillaceae</taxon>
        <taxon>Lapidilactobacillus</taxon>
    </lineage>
</organism>
<dbReference type="InterPro" id="IPR038477">
    <property type="entry name" value="ASST_N_sf"/>
</dbReference>
<dbReference type="Gene3D" id="2.60.40.3100">
    <property type="entry name" value="Arylsulphate sulphotransferase monomer, N-terminal domain"/>
    <property type="match status" value="1"/>
</dbReference>
<gene>
    <name evidence="2" type="ORF">FC15_GL001748</name>
</gene>
<dbReference type="InterPro" id="IPR053143">
    <property type="entry name" value="Arylsulfate_ST"/>
</dbReference>
<dbReference type="AlphaFoldDB" id="A0A0R1W3P3"/>
<evidence type="ECO:0000313" key="2">
    <source>
        <dbReference type="EMBL" id="KRM09100.1"/>
    </source>
</evidence>
<dbReference type="Proteomes" id="UP000051315">
    <property type="component" value="Unassembled WGS sequence"/>
</dbReference>
<protein>
    <submittedName>
        <fullName evidence="2">Arylsulfate sulfotransferase</fullName>
    </submittedName>
</protein>
<dbReference type="InterPro" id="IPR035391">
    <property type="entry name" value="Arylsulfotran_N"/>
</dbReference>
<dbReference type="Pfam" id="PF17425">
    <property type="entry name" value="Arylsulfotran_N"/>
    <property type="match status" value="1"/>
</dbReference>
<dbReference type="GO" id="GO:0004062">
    <property type="term" value="F:aryl sulfotransferase activity"/>
    <property type="evidence" value="ECO:0007669"/>
    <property type="project" value="InterPro"/>
</dbReference>
<evidence type="ECO:0000313" key="3">
    <source>
        <dbReference type="Proteomes" id="UP000051315"/>
    </source>
</evidence>
<dbReference type="PATRIC" id="fig|1423735.3.peg.1816"/>
<reference evidence="2 3" key="1">
    <citation type="journal article" date="2015" name="Genome Announc.">
        <title>Expanding the biotechnology potential of lactobacilli through comparative genomics of 213 strains and associated genera.</title>
        <authorList>
            <person name="Sun Z."/>
            <person name="Harris H.M."/>
            <person name="McCann A."/>
            <person name="Guo C."/>
            <person name="Argimon S."/>
            <person name="Zhang W."/>
            <person name="Yang X."/>
            <person name="Jeffery I.B."/>
            <person name="Cooney J.C."/>
            <person name="Kagawa T.F."/>
            <person name="Liu W."/>
            <person name="Song Y."/>
            <person name="Salvetti E."/>
            <person name="Wrobel A."/>
            <person name="Rasinkangas P."/>
            <person name="Parkhill J."/>
            <person name="Rea M.C."/>
            <person name="O'Sullivan O."/>
            <person name="Ritari J."/>
            <person name="Douillard F.P."/>
            <person name="Paul Ross R."/>
            <person name="Yang R."/>
            <person name="Briner A.E."/>
            <person name="Felis G.E."/>
            <person name="de Vos W.M."/>
            <person name="Barrangou R."/>
            <person name="Klaenhammer T.R."/>
            <person name="Caufield P.W."/>
            <person name="Cui Y."/>
            <person name="Zhang H."/>
            <person name="O'Toole P.W."/>
        </authorList>
    </citation>
    <scope>NUCLEOTIDE SEQUENCE [LARGE SCALE GENOMIC DNA]</scope>
    <source>
        <strain evidence="2 3">DSM 17758</strain>
    </source>
</reference>
<name>A0A0R1W3P3_9LACO</name>
<keyword evidence="2" id="KW-0808">Transferase</keyword>
<dbReference type="InterPro" id="IPR010262">
    <property type="entry name" value="Arylsulfotransferase_bact"/>
</dbReference>
<accession>A0A0R1W3P3</accession>
<dbReference type="STRING" id="1423735.FC15_GL001748"/>
<dbReference type="PANTHER" id="PTHR35340">
    <property type="entry name" value="PQQ ENZYME REPEAT PROTEIN-RELATED"/>
    <property type="match status" value="1"/>
</dbReference>
<dbReference type="EMBL" id="AZFX01000059">
    <property type="protein sequence ID" value="KRM09100.1"/>
    <property type="molecule type" value="Genomic_DNA"/>
</dbReference>
<dbReference type="PANTHER" id="PTHR35340:SF10">
    <property type="entry name" value="CYTOPLASMIC PROTEIN"/>
    <property type="match status" value="1"/>
</dbReference>
<keyword evidence="3" id="KW-1185">Reference proteome</keyword>
<feature type="domain" description="Arylsulfotransferase N-terminal" evidence="1">
    <location>
        <begin position="80"/>
        <end position="164"/>
    </location>
</feature>
<comment type="caution">
    <text evidence="2">The sequence shown here is derived from an EMBL/GenBank/DDBJ whole genome shotgun (WGS) entry which is preliminary data.</text>
</comment>
<evidence type="ECO:0000259" key="1">
    <source>
        <dbReference type="Pfam" id="PF17425"/>
    </source>
</evidence>
<dbReference type="Pfam" id="PF05935">
    <property type="entry name" value="Arylsulfotrans"/>
    <property type="match status" value="1"/>
</dbReference>
<sequence length="558" mass="63100">MSLKRRKIWWLSALSLIVVVAGALVGWHLYQYRETLSAAQIRKNLASELITTRQQQQAALTKTYQQALNSEKYIAAQPYIKVNPYQTSPLTALVIFQTAKASQVSLEVVGKTAKTSIKTTYPGYRTKHQLSVLGLYAATNNEVRLTIKQKNGTTTHQTLHIQTAKLPTALATIKINVKTADKQKMVIGDDKLTFVVRTTKQPFAIDADGEIRWYSTDYSQHVFKVLQNGHLLRLAKRNNQALVYNELLETDYLGRVYREYHFSGKTKSSNSQAKDDDVTVVHHDAIELPNKDLLLTVSDGGNKYIEDTMVQVSHKTGKITKVIDMKKILPTKMWQDFDAMKRSDGKIDWLHQNSIYYDQTDQSIVISSRHQDLVMKLDYKTLQIKWLFSGQKAASWPLSYRDKLLKITGKTSYPGGQHAAILLPTKTASKKTLILFNNNIAIVNGPKKTSGKYSEGIQYTLNEKTKTITQTWAYGQSLGKANFSPIIGSARYLSATNRLLCFGYLDSGAHSNIIEVDQTTNQPVFDVELSNLGTKGYTYRSERFSLYPTHQKNTQTYE</sequence>
<proteinExistence type="predicted"/>